<dbReference type="InterPro" id="IPR035906">
    <property type="entry name" value="MetI-like_sf"/>
</dbReference>
<evidence type="ECO:0000256" key="1">
    <source>
        <dbReference type="ARBA" id="ARBA00004141"/>
    </source>
</evidence>
<name>A0ABP5NFU9_9MICC</name>
<proteinExistence type="inferred from homology"/>
<evidence type="ECO:0000313" key="10">
    <source>
        <dbReference type="Proteomes" id="UP001500432"/>
    </source>
</evidence>
<sequence length="250" mass="25255">MSLLEATWAWLADPSHWAGDTGIPARVGEHLLYTLLAVGIAAAIALPAGAWVGHTGRGRVAVVAGAGALRAIPSLGLLVLFVLLAGAGLMPPIWALVVLAVPPLLAGASAGIAAVDRAVVDAARAQGMREDQILFGVELPLALPVIFGGLRAAVLQVVATATIVAYINLGGLGRYIFDGLALSDYPRMLAGSALVSVLAVAVDLALGALHRALSARHRPGEPLPRGASPASRATLAAAAPPVAAEEEGTR</sequence>
<dbReference type="PANTHER" id="PTHR30177">
    <property type="entry name" value="GLYCINE BETAINE/L-PROLINE TRANSPORT SYSTEM PERMEASE PROTEIN PROW"/>
    <property type="match status" value="1"/>
</dbReference>
<comment type="similarity">
    <text evidence="6">Belongs to the binding-protein-dependent transport system permease family.</text>
</comment>
<feature type="compositionally biased region" description="Low complexity" evidence="7">
    <location>
        <begin position="227"/>
        <end position="243"/>
    </location>
</feature>
<dbReference type="RefSeq" id="WP_344299055.1">
    <property type="nucleotide sequence ID" value="NZ_BAAAQW010000003.1"/>
</dbReference>
<dbReference type="Gene3D" id="1.10.3720.10">
    <property type="entry name" value="MetI-like"/>
    <property type="match status" value="1"/>
</dbReference>
<evidence type="ECO:0000256" key="7">
    <source>
        <dbReference type="SAM" id="MobiDB-lite"/>
    </source>
</evidence>
<evidence type="ECO:0000256" key="2">
    <source>
        <dbReference type="ARBA" id="ARBA00022448"/>
    </source>
</evidence>
<feature type="transmembrane region" description="Helical" evidence="6">
    <location>
        <begin position="93"/>
        <end position="120"/>
    </location>
</feature>
<protein>
    <submittedName>
        <fullName evidence="9">ABC transporter permease</fullName>
    </submittedName>
</protein>
<dbReference type="PANTHER" id="PTHR30177:SF33">
    <property type="entry name" value="POSSIBLE OSMOPROTECTANT (GLYCINE BETAINE_CARNITINE_CHOLINE_L-PROLINE) TRANSPORT INTEGRAL MEMBRANE PROTEIN ABC TRANSPORTER PROZ"/>
    <property type="match status" value="1"/>
</dbReference>
<reference evidence="10" key="1">
    <citation type="journal article" date="2019" name="Int. J. Syst. Evol. Microbiol.">
        <title>The Global Catalogue of Microorganisms (GCM) 10K type strain sequencing project: providing services to taxonomists for standard genome sequencing and annotation.</title>
        <authorList>
            <consortium name="The Broad Institute Genomics Platform"/>
            <consortium name="The Broad Institute Genome Sequencing Center for Infectious Disease"/>
            <person name="Wu L."/>
            <person name="Ma J."/>
        </authorList>
    </citation>
    <scope>NUCLEOTIDE SEQUENCE [LARGE SCALE GENOMIC DNA]</scope>
    <source>
        <strain evidence="10">JCM 16034</strain>
    </source>
</reference>
<feature type="transmembrane region" description="Helical" evidence="6">
    <location>
        <begin position="189"/>
        <end position="209"/>
    </location>
</feature>
<dbReference type="InterPro" id="IPR000515">
    <property type="entry name" value="MetI-like"/>
</dbReference>
<dbReference type="Pfam" id="PF00528">
    <property type="entry name" value="BPD_transp_1"/>
    <property type="match status" value="1"/>
</dbReference>
<dbReference type="EMBL" id="BAAAQW010000003">
    <property type="protein sequence ID" value="GAA2198429.1"/>
    <property type="molecule type" value="Genomic_DNA"/>
</dbReference>
<evidence type="ECO:0000259" key="8">
    <source>
        <dbReference type="PROSITE" id="PS50928"/>
    </source>
</evidence>
<organism evidence="9 10">
    <name type="scientific">Sinomonas flava</name>
    <dbReference type="NCBI Taxonomy" id="496857"/>
    <lineage>
        <taxon>Bacteria</taxon>
        <taxon>Bacillati</taxon>
        <taxon>Actinomycetota</taxon>
        <taxon>Actinomycetes</taxon>
        <taxon>Micrococcales</taxon>
        <taxon>Micrococcaceae</taxon>
        <taxon>Sinomonas</taxon>
    </lineage>
</organism>
<keyword evidence="3 6" id="KW-0812">Transmembrane</keyword>
<evidence type="ECO:0000256" key="6">
    <source>
        <dbReference type="RuleBase" id="RU363032"/>
    </source>
</evidence>
<keyword evidence="2 6" id="KW-0813">Transport</keyword>
<evidence type="ECO:0000256" key="3">
    <source>
        <dbReference type="ARBA" id="ARBA00022692"/>
    </source>
</evidence>
<gene>
    <name evidence="9" type="ORF">GCM10009849_11070</name>
</gene>
<feature type="domain" description="ABC transmembrane type-1" evidence="8">
    <location>
        <begin position="27"/>
        <end position="206"/>
    </location>
</feature>
<evidence type="ECO:0000256" key="4">
    <source>
        <dbReference type="ARBA" id="ARBA00022989"/>
    </source>
</evidence>
<dbReference type="SUPFAM" id="SSF161098">
    <property type="entry name" value="MetI-like"/>
    <property type="match status" value="1"/>
</dbReference>
<dbReference type="CDD" id="cd06261">
    <property type="entry name" value="TM_PBP2"/>
    <property type="match status" value="1"/>
</dbReference>
<keyword evidence="4 6" id="KW-1133">Transmembrane helix</keyword>
<keyword evidence="10" id="KW-1185">Reference proteome</keyword>
<feature type="transmembrane region" description="Helical" evidence="6">
    <location>
        <begin position="31"/>
        <end position="53"/>
    </location>
</feature>
<dbReference type="Proteomes" id="UP001500432">
    <property type="component" value="Unassembled WGS sequence"/>
</dbReference>
<feature type="region of interest" description="Disordered" evidence="7">
    <location>
        <begin position="217"/>
        <end position="250"/>
    </location>
</feature>
<evidence type="ECO:0000313" key="9">
    <source>
        <dbReference type="EMBL" id="GAA2198429.1"/>
    </source>
</evidence>
<dbReference type="PROSITE" id="PS50928">
    <property type="entry name" value="ABC_TM1"/>
    <property type="match status" value="1"/>
</dbReference>
<comment type="subcellular location">
    <subcellularLocation>
        <location evidence="6">Cell membrane</location>
        <topology evidence="6">Multi-pass membrane protein</topology>
    </subcellularLocation>
    <subcellularLocation>
        <location evidence="1">Membrane</location>
        <topology evidence="1">Multi-pass membrane protein</topology>
    </subcellularLocation>
</comment>
<dbReference type="InterPro" id="IPR051204">
    <property type="entry name" value="ABC_transp_perm/SBD"/>
</dbReference>
<keyword evidence="5 6" id="KW-0472">Membrane</keyword>
<accession>A0ABP5NFU9</accession>
<evidence type="ECO:0000256" key="5">
    <source>
        <dbReference type="ARBA" id="ARBA00023136"/>
    </source>
</evidence>
<feature type="transmembrane region" description="Helical" evidence="6">
    <location>
        <begin position="141"/>
        <end position="169"/>
    </location>
</feature>
<feature type="transmembrane region" description="Helical" evidence="6">
    <location>
        <begin position="60"/>
        <end position="87"/>
    </location>
</feature>
<comment type="caution">
    <text evidence="9">The sequence shown here is derived from an EMBL/GenBank/DDBJ whole genome shotgun (WGS) entry which is preliminary data.</text>
</comment>